<name>A0A318MUY7_9PROT</name>
<dbReference type="Pfam" id="PF00742">
    <property type="entry name" value="Homoserine_dh"/>
    <property type="match status" value="1"/>
</dbReference>
<keyword evidence="9" id="KW-0486">Methionine biosynthesis</keyword>
<comment type="caution">
    <text evidence="13">The sequence shown here is derived from an EMBL/GenBank/DDBJ whole genome shotgun (WGS) entry which is preliminary data.</text>
</comment>
<reference evidence="13 14" key="1">
    <citation type="submission" date="2018-05" db="EMBL/GenBank/DDBJ databases">
        <title>Reference genomes for bee gut microbiota database.</title>
        <authorList>
            <person name="Ellegaard K.M."/>
        </authorList>
    </citation>
    <scope>NUCLEOTIDE SEQUENCE [LARGE SCALE GENOMIC DNA]</scope>
    <source>
        <strain evidence="13 14">ESL0284</strain>
    </source>
</reference>
<evidence type="ECO:0000256" key="6">
    <source>
        <dbReference type="ARBA" id="ARBA00022605"/>
    </source>
</evidence>
<keyword evidence="7" id="KW-0791">Threonine biosynthesis</keyword>
<dbReference type="SUPFAM" id="SSF55347">
    <property type="entry name" value="Glyceraldehyde-3-phosphate dehydrogenase-like, C-terminal domain"/>
    <property type="match status" value="1"/>
</dbReference>
<dbReference type="InterPro" id="IPR016204">
    <property type="entry name" value="HDH"/>
</dbReference>
<organism evidence="13 14">
    <name type="scientific">Commensalibacter melissae</name>
    <dbReference type="NCBI Taxonomy" id="2070537"/>
    <lineage>
        <taxon>Bacteria</taxon>
        <taxon>Pseudomonadati</taxon>
        <taxon>Pseudomonadota</taxon>
        <taxon>Alphaproteobacteria</taxon>
        <taxon>Acetobacterales</taxon>
        <taxon>Acetobacteraceae</taxon>
    </lineage>
</organism>
<proteinExistence type="inferred from homology"/>
<feature type="active site" description="Proton donor" evidence="10">
    <location>
        <position position="212"/>
    </location>
</feature>
<dbReference type="Pfam" id="PF01842">
    <property type="entry name" value="ACT"/>
    <property type="match status" value="1"/>
</dbReference>
<dbReference type="SUPFAM" id="SSF55021">
    <property type="entry name" value="ACT-like"/>
    <property type="match status" value="1"/>
</dbReference>
<evidence type="ECO:0000259" key="12">
    <source>
        <dbReference type="PROSITE" id="PS51671"/>
    </source>
</evidence>
<dbReference type="PANTHER" id="PTHR43331:SF1">
    <property type="entry name" value="HOMOSERINE DEHYDROGENASE"/>
    <property type="match status" value="1"/>
</dbReference>
<keyword evidence="14" id="KW-1185">Reference proteome</keyword>
<keyword evidence="11" id="KW-0521">NADP</keyword>
<dbReference type="InterPro" id="IPR005106">
    <property type="entry name" value="Asp/hSer_DH_NAD-bd"/>
</dbReference>
<dbReference type="PIRSF" id="PIRSF000098">
    <property type="entry name" value="Homoser_dehydrog"/>
    <property type="match status" value="1"/>
</dbReference>
<evidence type="ECO:0000256" key="3">
    <source>
        <dbReference type="ARBA" id="ARBA00006753"/>
    </source>
</evidence>
<dbReference type="InterPro" id="IPR036291">
    <property type="entry name" value="NAD(P)-bd_dom_sf"/>
</dbReference>
<dbReference type="CDD" id="cd04881">
    <property type="entry name" value="ACT_HSDH-Hom"/>
    <property type="match status" value="1"/>
</dbReference>
<dbReference type="GO" id="GO:0050661">
    <property type="term" value="F:NADP binding"/>
    <property type="evidence" value="ECO:0007669"/>
    <property type="project" value="InterPro"/>
</dbReference>
<dbReference type="FunFam" id="3.30.360.10:FF:000005">
    <property type="entry name" value="Homoserine dehydrogenase"/>
    <property type="match status" value="1"/>
</dbReference>
<evidence type="ECO:0000313" key="14">
    <source>
        <dbReference type="Proteomes" id="UP000247565"/>
    </source>
</evidence>
<dbReference type="Proteomes" id="UP000247565">
    <property type="component" value="Unassembled WGS sequence"/>
</dbReference>
<dbReference type="GO" id="GO:0009088">
    <property type="term" value="P:threonine biosynthetic process"/>
    <property type="evidence" value="ECO:0007669"/>
    <property type="project" value="UniProtKB-UniPathway"/>
</dbReference>
<evidence type="ECO:0000256" key="9">
    <source>
        <dbReference type="ARBA" id="ARBA00023167"/>
    </source>
</evidence>
<evidence type="ECO:0000256" key="2">
    <source>
        <dbReference type="ARBA" id="ARBA00005062"/>
    </source>
</evidence>
<keyword evidence="8" id="KW-0560">Oxidoreductase</keyword>
<gene>
    <name evidence="13" type="ORF">DK869_08310</name>
</gene>
<dbReference type="NCBIfam" id="NF004976">
    <property type="entry name" value="PRK06349.1"/>
    <property type="match status" value="1"/>
</dbReference>
<keyword evidence="6" id="KW-0028">Amino-acid biosynthesis</keyword>
<evidence type="ECO:0000256" key="10">
    <source>
        <dbReference type="PIRSR" id="PIRSR000098-1"/>
    </source>
</evidence>
<feature type="binding site" evidence="11">
    <location>
        <position position="112"/>
    </location>
    <ligand>
        <name>NADPH</name>
        <dbReference type="ChEBI" id="CHEBI:57783"/>
    </ligand>
</feature>
<dbReference type="EC" id="1.1.1.3" evidence="4"/>
<comment type="pathway">
    <text evidence="1">Amino-acid biosynthesis; L-threonine biosynthesis; L-threonine from L-aspartate: step 3/5.</text>
</comment>
<dbReference type="Pfam" id="PF03447">
    <property type="entry name" value="NAD_binding_3"/>
    <property type="match status" value="1"/>
</dbReference>
<feature type="binding site" evidence="11">
    <location>
        <position position="197"/>
    </location>
    <ligand>
        <name>L-homoserine</name>
        <dbReference type="ChEBI" id="CHEBI:57476"/>
    </ligand>
</feature>
<evidence type="ECO:0000256" key="4">
    <source>
        <dbReference type="ARBA" id="ARBA00013213"/>
    </source>
</evidence>
<dbReference type="AlphaFoldDB" id="A0A318MUY7"/>
<dbReference type="Gene3D" id="3.30.70.260">
    <property type="match status" value="1"/>
</dbReference>
<feature type="domain" description="ACT" evidence="12">
    <location>
        <begin position="357"/>
        <end position="436"/>
    </location>
</feature>
<accession>A0A318MUY7</accession>
<dbReference type="PANTHER" id="PTHR43331">
    <property type="entry name" value="HOMOSERINE DEHYDROGENASE"/>
    <property type="match status" value="1"/>
</dbReference>
<dbReference type="UniPathway" id="UPA00050">
    <property type="reaction ID" value="UER00063"/>
</dbReference>
<evidence type="ECO:0000256" key="7">
    <source>
        <dbReference type="ARBA" id="ARBA00022697"/>
    </source>
</evidence>
<dbReference type="InterPro" id="IPR001342">
    <property type="entry name" value="HDH_cat"/>
</dbReference>
<dbReference type="GO" id="GO:0009086">
    <property type="term" value="P:methionine biosynthetic process"/>
    <property type="evidence" value="ECO:0007669"/>
    <property type="project" value="UniProtKB-KW"/>
</dbReference>
<dbReference type="InterPro" id="IPR045865">
    <property type="entry name" value="ACT-like_dom_sf"/>
</dbReference>
<evidence type="ECO:0000256" key="5">
    <source>
        <dbReference type="ARBA" id="ARBA00013376"/>
    </source>
</evidence>
<sequence>MDNPSVNKPLNLGIAGLGTVGIGVLRLLQNNQKTITNRAGRPIRIHAVNAKNRHKNRNIDLTTFKWYEDPLDLATDPDIDVVVELIGGTNGAAYELVCEAIKNKKAVVTANKALIALHGNELAKMAASQNVPLLFEAAVAGGIPIIKTIKEALAADRLIEIGGILNGTCNYMLTTMTRTGRGFEDILKETQQLGYAEADPSTDIDGLDAAHKLAILASLGFGYTFNFKDIFVEGIRNISPHDIHYAQELGYTIKLVGMAQYHSENKLELRVHPALLPQSSPLARVNGVINAIRTKGEFSGYLMLEGAGAGEGPTATAVCADIIDIARGNTIPMWGTDWNELRPATLVPNSDFNKAYYIRLIVEDKPGVVADIATIFKENNVSLRSLLQHKNHMTTDSENTVPIVLVTHKNRESSLLKSLKAIYDLPAILEKPIIIRIEEP</sequence>
<dbReference type="SUPFAM" id="SSF51735">
    <property type="entry name" value="NAD(P)-binding Rossmann-fold domains"/>
    <property type="match status" value="1"/>
</dbReference>
<comment type="similarity">
    <text evidence="3">Belongs to the homoserine dehydrogenase family.</text>
</comment>
<dbReference type="PROSITE" id="PS51671">
    <property type="entry name" value="ACT"/>
    <property type="match status" value="1"/>
</dbReference>
<protein>
    <recommendedName>
        <fullName evidence="5">Homoserine dehydrogenase</fullName>
        <ecNumber evidence="4">1.1.1.3</ecNumber>
    </recommendedName>
</protein>
<evidence type="ECO:0000256" key="1">
    <source>
        <dbReference type="ARBA" id="ARBA00005056"/>
    </source>
</evidence>
<dbReference type="UniPathway" id="UPA00051">
    <property type="reaction ID" value="UER00465"/>
</dbReference>
<dbReference type="Gene3D" id="3.30.360.10">
    <property type="entry name" value="Dihydrodipicolinate Reductase, domain 2"/>
    <property type="match status" value="1"/>
</dbReference>
<evidence type="ECO:0000256" key="11">
    <source>
        <dbReference type="PIRSR" id="PIRSR000098-2"/>
    </source>
</evidence>
<dbReference type="InterPro" id="IPR002912">
    <property type="entry name" value="ACT_dom"/>
</dbReference>
<dbReference type="EMBL" id="QGLT01000006">
    <property type="protein sequence ID" value="PXY98871.1"/>
    <property type="molecule type" value="Genomic_DNA"/>
</dbReference>
<evidence type="ECO:0000256" key="8">
    <source>
        <dbReference type="ARBA" id="ARBA00023002"/>
    </source>
</evidence>
<dbReference type="OrthoDB" id="9808167at2"/>
<evidence type="ECO:0000313" key="13">
    <source>
        <dbReference type="EMBL" id="PXY98871.1"/>
    </source>
</evidence>
<comment type="pathway">
    <text evidence="2">Amino-acid biosynthesis; L-methionine biosynthesis via de novo pathway; L-homoserine from L-aspartate: step 3/3.</text>
</comment>
<dbReference type="Gene3D" id="3.40.50.720">
    <property type="entry name" value="NAD(P)-binding Rossmann-like Domain"/>
    <property type="match status" value="1"/>
</dbReference>
<dbReference type="GO" id="GO:0004412">
    <property type="term" value="F:homoserine dehydrogenase activity"/>
    <property type="evidence" value="ECO:0007669"/>
    <property type="project" value="UniProtKB-EC"/>
</dbReference>
<dbReference type="RefSeq" id="WP_110439553.1">
    <property type="nucleotide sequence ID" value="NZ_CP046393.1"/>
</dbReference>